<keyword evidence="1" id="KW-0472">Membrane</keyword>
<sequence>MTCSSGADTLVTLTSWCIAAGALAAALVLLGGLVLLGLVVAREIRDQAAGPAGLDQPAEESTAGAVR</sequence>
<keyword evidence="1" id="KW-1133">Transmembrane helix</keyword>
<accession>A0ABR5F4F8</accession>
<keyword evidence="3" id="KW-1185">Reference proteome</keyword>
<dbReference type="Proteomes" id="UP000035425">
    <property type="component" value="Unassembled WGS sequence"/>
</dbReference>
<organism evidence="2 3">
    <name type="scientific">Protofrankia coriariae</name>
    <dbReference type="NCBI Taxonomy" id="1562887"/>
    <lineage>
        <taxon>Bacteria</taxon>
        <taxon>Bacillati</taxon>
        <taxon>Actinomycetota</taxon>
        <taxon>Actinomycetes</taxon>
        <taxon>Frankiales</taxon>
        <taxon>Frankiaceae</taxon>
        <taxon>Protofrankia</taxon>
    </lineage>
</organism>
<evidence type="ECO:0000313" key="2">
    <source>
        <dbReference type="EMBL" id="KLL11557.1"/>
    </source>
</evidence>
<evidence type="ECO:0000313" key="3">
    <source>
        <dbReference type="Proteomes" id="UP000035425"/>
    </source>
</evidence>
<evidence type="ECO:0000256" key="1">
    <source>
        <dbReference type="SAM" id="Phobius"/>
    </source>
</evidence>
<name>A0ABR5F4F8_9ACTN</name>
<keyword evidence="1" id="KW-0812">Transmembrane</keyword>
<comment type="caution">
    <text evidence="2">The sequence shown here is derived from an EMBL/GenBank/DDBJ whole genome shotgun (WGS) entry which is preliminary data.</text>
</comment>
<protein>
    <submittedName>
        <fullName evidence="2">Uncharacterized protein</fullName>
    </submittedName>
</protein>
<dbReference type="EMBL" id="JWIO01000014">
    <property type="protein sequence ID" value="KLL11557.1"/>
    <property type="molecule type" value="Genomic_DNA"/>
</dbReference>
<proteinExistence type="predicted"/>
<feature type="transmembrane region" description="Helical" evidence="1">
    <location>
        <begin position="18"/>
        <end position="41"/>
    </location>
</feature>
<gene>
    <name evidence="2" type="ORF">FrCorBMG51_10985</name>
</gene>
<reference evidence="2 3" key="1">
    <citation type="submission" date="2014-12" db="EMBL/GenBank/DDBJ databases">
        <title>Frankia sp. BMG5.1 draft genome.</title>
        <authorList>
            <person name="Gtari M."/>
            <person name="Ghodhbane-Gtari F."/>
            <person name="Nouioui I."/>
            <person name="Ktari A."/>
            <person name="Hezbri K."/>
            <person name="Mimouni W."/>
            <person name="Sbissi I."/>
            <person name="Ayari A."/>
            <person name="Yamanaka T."/>
            <person name="Normand P."/>
            <person name="Tisa L.S."/>
            <person name="Boudabous A."/>
        </authorList>
    </citation>
    <scope>NUCLEOTIDE SEQUENCE [LARGE SCALE GENOMIC DNA]</scope>
    <source>
        <strain evidence="2 3">BMG5.1</strain>
    </source>
</reference>